<dbReference type="HOGENOM" id="CLU_2775666_0_0_1"/>
<gene>
    <name evidence="1" type="ORF">BofuT4_uP080340.1</name>
</gene>
<protein>
    <submittedName>
        <fullName evidence="1">Uncharacterized protein</fullName>
    </submittedName>
</protein>
<dbReference type="InParanoid" id="G2YKU1"/>
<organism evidence="1 2">
    <name type="scientific">Botryotinia fuckeliana (strain T4)</name>
    <name type="common">Noble rot fungus</name>
    <name type="synonym">Botrytis cinerea</name>
    <dbReference type="NCBI Taxonomy" id="999810"/>
    <lineage>
        <taxon>Eukaryota</taxon>
        <taxon>Fungi</taxon>
        <taxon>Dikarya</taxon>
        <taxon>Ascomycota</taxon>
        <taxon>Pezizomycotina</taxon>
        <taxon>Leotiomycetes</taxon>
        <taxon>Helotiales</taxon>
        <taxon>Sclerotiniaceae</taxon>
        <taxon>Botrytis</taxon>
    </lineage>
</organism>
<name>G2YKU1_BOTF4</name>
<dbReference type="Proteomes" id="UP000008177">
    <property type="component" value="Unplaced contigs"/>
</dbReference>
<accession>G2YKU1</accession>
<proteinExistence type="predicted"/>
<evidence type="ECO:0000313" key="2">
    <source>
        <dbReference type="Proteomes" id="UP000008177"/>
    </source>
</evidence>
<dbReference type="AlphaFoldDB" id="G2YKU1"/>
<evidence type="ECO:0000313" key="1">
    <source>
        <dbReference type="EMBL" id="CCD52239.1"/>
    </source>
</evidence>
<dbReference type="EMBL" id="FQ790341">
    <property type="protein sequence ID" value="CCD52239.1"/>
    <property type="molecule type" value="Genomic_DNA"/>
</dbReference>
<sequence>MPLKGERLKDSVRNPTMNIIVLVSRPGDGFNIINEVFTSTLTPRRYTMACWNEPNAYAAMCDSLDYFQC</sequence>
<reference evidence="2" key="1">
    <citation type="journal article" date="2011" name="PLoS Genet.">
        <title>Genomic analysis of the necrotrophic fungal pathogens Sclerotinia sclerotiorum and Botrytis cinerea.</title>
        <authorList>
            <person name="Amselem J."/>
            <person name="Cuomo C.A."/>
            <person name="van Kan J.A."/>
            <person name="Viaud M."/>
            <person name="Benito E.P."/>
            <person name="Couloux A."/>
            <person name="Coutinho P.M."/>
            <person name="de Vries R.P."/>
            <person name="Dyer P.S."/>
            <person name="Fillinger S."/>
            <person name="Fournier E."/>
            <person name="Gout L."/>
            <person name="Hahn M."/>
            <person name="Kohn L."/>
            <person name="Lapalu N."/>
            <person name="Plummer K.M."/>
            <person name="Pradier J.M."/>
            <person name="Quevillon E."/>
            <person name="Sharon A."/>
            <person name="Simon A."/>
            <person name="ten Have A."/>
            <person name="Tudzynski B."/>
            <person name="Tudzynski P."/>
            <person name="Wincker P."/>
            <person name="Andrew M."/>
            <person name="Anthouard V."/>
            <person name="Beever R.E."/>
            <person name="Beffa R."/>
            <person name="Benoit I."/>
            <person name="Bouzid O."/>
            <person name="Brault B."/>
            <person name="Chen Z."/>
            <person name="Choquer M."/>
            <person name="Collemare J."/>
            <person name="Cotton P."/>
            <person name="Danchin E.G."/>
            <person name="Da Silva C."/>
            <person name="Gautier A."/>
            <person name="Giraud C."/>
            <person name="Giraud T."/>
            <person name="Gonzalez C."/>
            <person name="Grossetete S."/>
            <person name="Guldener U."/>
            <person name="Henrissat B."/>
            <person name="Howlett B.J."/>
            <person name="Kodira C."/>
            <person name="Kretschmer M."/>
            <person name="Lappartient A."/>
            <person name="Leroch M."/>
            <person name="Levis C."/>
            <person name="Mauceli E."/>
            <person name="Neuveglise C."/>
            <person name="Oeser B."/>
            <person name="Pearson M."/>
            <person name="Poulain J."/>
            <person name="Poussereau N."/>
            <person name="Quesneville H."/>
            <person name="Rascle C."/>
            <person name="Schumacher J."/>
            <person name="Segurens B."/>
            <person name="Sexton A."/>
            <person name="Silva E."/>
            <person name="Sirven C."/>
            <person name="Soanes D.M."/>
            <person name="Talbot N.J."/>
            <person name="Templeton M."/>
            <person name="Yandava C."/>
            <person name="Yarden O."/>
            <person name="Zeng Q."/>
            <person name="Rollins J.A."/>
            <person name="Lebrun M.H."/>
            <person name="Dickman M."/>
        </authorList>
    </citation>
    <scope>NUCLEOTIDE SEQUENCE [LARGE SCALE GENOMIC DNA]</scope>
    <source>
        <strain evidence="2">T4</strain>
    </source>
</reference>